<dbReference type="GO" id="GO:0003729">
    <property type="term" value="F:mRNA binding"/>
    <property type="evidence" value="ECO:0007669"/>
    <property type="project" value="TreeGrafter"/>
</dbReference>
<evidence type="ECO:0000256" key="9">
    <source>
        <dbReference type="SAM" id="MobiDB-lite"/>
    </source>
</evidence>
<dbReference type="STRING" id="401625.A0A0P1B7B1"/>
<dbReference type="GO" id="GO:0022627">
    <property type="term" value="C:cytosolic small ribosomal subunit"/>
    <property type="evidence" value="ECO:0007669"/>
    <property type="project" value="TreeGrafter"/>
</dbReference>
<evidence type="ECO:0000313" key="11">
    <source>
        <dbReference type="EMBL" id="CEH11787.1"/>
    </source>
</evidence>
<keyword evidence="4" id="KW-0853">WD repeat</keyword>
<accession>A0A0P1B7B1</accession>
<dbReference type="AlphaFoldDB" id="A0A0P1B7B1"/>
<dbReference type="GO" id="GO:0006417">
    <property type="term" value="P:regulation of translation"/>
    <property type="evidence" value="ECO:0007669"/>
    <property type="project" value="UniProtKB-KW"/>
</dbReference>
<evidence type="ECO:0000313" key="12">
    <source>
        <dbReference type="Proteomes" id="UP000054845"/>
    </source>
</evidence>
<dbReference type="Proteomes" id="UP000054845">
    <property type="component" value="Unassembled WGS sequence"/>
</dbReference>
<dbReference type="PANTHER" id="PTHR13227">
    <property type="entry name" value="EUKARYOTIC TRANSLATION INITIATION FACTOR 2A"/>
    <property type="match status" value="1"/>
</dbReference>
<dbReference type="InterPro" id="IPR015943">
    <property type="entry name" value="WD40/YVTN_repeat-like_dom_sf"/>
</dbReference>
<feature type="domain" description="Translation initiation factor beta propellor-like" evidence="10">
    <location>
        <begin position="227"/>
        <end position="433"/>
    </location>
</feature>
<feature type="compositionally biased region" description="Low complexity" evidence="9">
    <location>
        <begin position="555"/>
        <end position="582"/>
    </location>
</feature>
<keyword evidence="6 8" id="KW-0810">Translation regulation</keyword>
<evidence type="ECO:0000256" key="8">
    <source>
        <dbReference type="PIRNR" id="PIRNR017222"/>
    </source>
</evidence>
<feature type="compositionally biased region" description="Polar residues" evidence="9">
    <location>
        <begin position="583"/>
        <end position="595"/>
    </location>
</feature>
<dbReference type="Pfam" id="PF08662">
    <property type="entry name" value="eIF2A"/>
    <property type="match status" value="1"/>
</dbReference>
<protein>
    <recommendedName>
        <fullName evidence="2 8">Eukaryotic translation initiation factor 2A</fullName>
        <shortName evidence="8">eIF-2A</shortName>
    </recommendedName>
</protein>
<keyword evidence="12" id="KW-1185">Reference proteome</keyword>
<evidence type="ECO:0000256" key="2">
    <source>
        <dbReference type="ARBA" id="ARBA00013819"/>
    </source>
</evidence>
<dbReference type="Gene3D" id="2.130.10.10">
    <property type="entry name" value="YVTN repeat-like/Quinoprotein amine dehydrogenase"/>
    <property type="match status" value="2"/>
</dbReference>
<dbReference type="PIRSF" id="PIRSF017222">
    <property type="entry name" value="eIF2A"/>
    <property type="match status" value="1"/>
</dbReference>
<reference evidence="11 12" key="1">
    <citation type="submission" date="2014-09" db="EMBL/GenBank/DDBJ databases">
        <authorList>
            <person name="Magalhaes I.L.F."/>
            <person name="Oliveira U."/>
            <person name="Santos F.R."/>
            <person name="Vidigal T.H.D.A."/>
            <person name="Brescovit A.D."/>
            <person name="Santos A.J."/>
        </authorList>
    </citation>
    <scope>NUCLEOTIDE SEQUENCE [LARGE SCALE GENOMIC DNA]</scope>
</reference>
<evidence type="ECO:0000256" key="4">
    <source>
        <dbReference type="ARBA" id="ARBA00022574"/>
    </source>
</evidence>
<feature type="region of interest" description="Disordered" evidence="9">
    <location>
        <begin position="480"/>
        <end position="602"/>
    </location>
</feature>
<comment type="function">
    <text evidence="8">Functions in the early steps of protein synthesis of a small number of specific mRNAs. Acts by directing the binding of methionyl-tRNAi to 40S ribosomal subunits. In contrast to the eIF-2 complex, it binds methionyl-tRNAi to 40S subunits in a codon-dependent manner, whereas the eIF-2 complex binds methionyl-tRNAi to 40S subunits in a GTP-dependent manner.</text>
</comment>
<dbReference type="GO" id="GO:0003743">
    <property type="term" value="F:translation initiation factor activity"/>
    <property type="evidence" value="ECO:0007669"/>
    <property type="project" value="UniProtKB-UniRule"/>
</dbReference>
<keyword evidence="5" id="KW-0677">Repeat</keyword>
<dbReference type="OrthoDB" id="2194683at2759"/>
<sequence length="659" mass="69866">MATTSFAPQQWGYRTQKRVGLGAGAPSFASHSLPDLEATARTIVYSPDGSIFAASYDDSVRLVSTGASSAPEVVPTPSFILAAAKVIDMRFSPRGRYLSTWERPNKDADGNPIKNHSIWNTQSGERIASFERRNQEGCHFQFTNDEQHAIRQVATELQVFSTADMNGHVVGRLKLEGITSYEVGPGERPSVAVFLGEKKGAPASVQVYPLASLIPSPAAPPKPISQKTFFKADKIQIKWNTAGTAILFLTSTEHDKTGKSYYGETNLYMMSTRGDFDCRVGLDKEGPVHDFEWNPNCREFAVIYGYMPAKATLFSSQVKVIAELGVAGRNFAAFNPQGRLLLIAGFGNLNGTVDVWDRELLGGAAGSSAEASARAKLHSFDASNSSVCQWSPDGQFVLTATLSPRLRVENGIRIWHYTGKLVHVEMQDEMYQATWRPKLPSDCLADHPFSKAVQPAPTASQAAMALLDAQAAKAAAKAASATEANGKPSGGAYRPPGARSGGASSEFARLYQESANASAPSSPAKNGAYVPPGAGARGKRSIPGAAHPPGSVPTGPAKSPGGKKAGKNGKASAPSTPNTAASFNASSEPSAPATSGATDIGGDAEGAAAIEKKVRNINKKLKAIQDLKDRKAKGETLEEMQLSKIAGEAELRKDLKALQ</sequence>
<proteinExistence type="inferred from homology"/>
<comment type="similarity">
    <text evidence="1 8">Belongs to the WD repeat EIF2A family.</text>
</comment>
<dbReference type="GO" id="GO:0000049">
    <property type="term" value="F:tRNA binding"/>
    <property type="evidence" value="ECO:0007669"/>
    <property type="project" value="UniProtKB-UniRule"/>
</dbReference>
<dbReference type="EMBL" id="CCYA01000065">
    <property type="protein sequence ID" value="CEH11787.1"/>
    <property type="molecule type" value="Genomic_DNA"/>
</dbReference>
<dbReference type="InterPro" id="IPR013979">
    <property type="entry name" value="TIF_beta_prop-like"/>
</dbReference>
<evidence type="ECO:0000259" key="10">
    <source>
        <dbReference type="Pfam" id="PF08662"/>
    </source>
</evidence>
<keyword evidence="3 8" id="KW-0396">Initiation factor</keyword>
<evidence type="ECO:0000256" key="3">
    <source>
        <dbReference type="ARBA" id="ARBA00022540"/>
    </source>
</evidence>
<evidence type="ECO:0000256" key="1">
    <source>
        <dbReference type="ARBA" id="ARBA00009573"/>
    </source>
</evidence>
<dbReference type="SUPFAM" id="SSF82171">
    <property type="entry name" value="DPP6 N-terminal domain-like"/>
    <property type="match status" value="1"/>
</dbReference>
<evidence type="ECO:0000256" key="7">
    <source>
        <dbReference type="ARBA" id="ARBA00022917"/>
    </source>
</evidence>
<evidence type="ECO:0000256" key="6">
    <source>
        <dbReference type="ARBA" id="ARBA00022845"/>
    </source>
</evidence>
<organism evidence="11 12">
    <name type="scientific">Ceraceosorus bombacis</name>
    <dbReference type="NCBI Taxonomy" id="401625"/>
    <lineage>
        <taxon>Eukaryota</taxon>
        <taxon>Fungi</taxon>
        <taxon>Dikarya</taxon>
        <taxon>Basidiomycota</taxon>
        <taxon>Ustilaginomycotina</taxon>
        <taxon>Exobasidiomycetes</taxon>
        <taxon>Ceraceosorales</taxon>
        <taxon>Ceraceosoraceae</taxon>
        <taxon>Ceraceosorus</taxon>
    </lineage>
</organism>
<name>A0A0P1B7B1_9BASI</name>
<dbReference type="InterPro" id="IPR011387">
    <property type="entry name" value="TIF2A"/>
</dbReference>
<feature type="compositionally biased region" description="Low complexity" evidence="9">
    <location>
        <begin position="514"/>
        <end position="524"/>
    </location>
</feature>
<dbReference type="PANTHER" id="PTHR13227:SF0">
    <property type="entry name" value="EUKARYOTIC TRANSLATION INITIATION FACTOR 2A"/>
    <property type="match status" value="1"/>
</dbReference>
<dbReference type="GO" id="GO:0043022">
    <property type="term" value="F:ribosome binding"/>
    <property type="evidence" value="ECO:0007669"/>
    <property type="project" value="UniProtKB-UniRule"/>
</dbReference>
<evidence type="ECO:0000256" key="5">
    <source>
        <dbReference type="ARBA" id="ARBA00022737"/>
    </source>
</evidence>
<keyword evidence="7 8" id="KW-0648">Protein biosynthesis</keyword>